<accession>A0A1T4XI66</accession>
<dbReference type="RefSeq" id="WP_078923475.1">
    <property type="nucleotide sequence ID" value="NZ_FUYB01000018.1"/>
</dbReference>
<reference evidence="3" key="1">
    <citation type="submission" date="2017-02" db="EMBL/GenBank/DDBJ databases">
        <authorList>
            <person name="Varghese N."/>
            <person name="Submissions S."/>
        </authorList>
    </citation>
    <scope>NUCLEOTIDE SEQUENCE [LARGE SCALE GENOMIC DNA]</scope>
    <source>
        <strain evidence="3">ATCC 49788</strain>
    </source>
</reference>
<feature type="coiled-coil region" evidence="1">
    <location>
        <begin position="152"/>
        <end position="193"/>
    </location>
</feature>
<gene>
    <name evidence="2" type="ORF">SAMN02745130_03023</name>
</gene>
<evidence type="ECO:0000313" key="2">
    <source>
        <dbReference type="EMBL" id="SKA89272.1"/>
    </source>
</evidence>
<evidence type="ECO:0000313" key="3">
    <source>
        <dbReference type="Proteomes" id="UP000190460"/>
    </source>
</evidence>
<keyword evidence="1" id="KW-0175">Coiled coil</keyword>
<evidence type="ECO:0000256" key="1">
    <source>
        <dbReference type="SAM" id="Coils"/>
    </source>
</evidence>
<organism evidence="2 3">
    <name type="scientific">Thiothrix eikelboomii</name>
    <dbReference type="NCBI Taxonomy" id="92487"/>
    <lineage>
        <taxon>Bacteria</taxon>
        <taxon>Pseudomonadati</taxon>
        <taxon>Pseudomonadota</taxon>
        <taxon>Gammaproteobacteria</taxon>
        <taxon>Thiotrichales</taxon>
        <taxon>Thiotrichaceae</taxon>
        <taxon>Thiothrix</taxon>
    </lineage>
</organism>
<dbReference type="EMBL" id="FUYB01000018">
    <property type="protein sequence ID" value="SKA89272.1"/>
    <property type="molecule type" value="Genomic_DNA"/>
</dbReference>
<sequence length="204" mass="22204">MYLSNTRLIGLLFALAALTLGLLWLLSNQVNLTGATALKADTTEEPLQLAANDAEANTPDPAVTAIPELDPVQEPAAARAIQTEATSTLAATQAIEPSELAASAKSTPTVSTSTVKPVEVAAVPEHLMLSEKELKALSAKDRKRYEKMLKNLSSVRDQSSQLSTERQRLEQQMQALEQRNLELTRQLEQVRQTSEMTAENKVKP</sequence>
<protein>
    <submittedName>
        <fullName evidence="2">Uncharacterized protein</fullName>
    </submittedName>
</protein>
<name>A0A1T4XI66_9GAMM</name>
<dbReference type="AlphaFoldDB" id="A0A1T4XI66"/>
<keyword evidence="3" id="KW-1185">Reference proteome</keyword>
<dbReference type="Proteomes" id="UP000190460">
    <property type="component" value="Unassembled WGS sequence"/>
</dbReference>
<proteinExistence type="predicted"/>